<dbReference type="OrthoDB" id="48317at2759"/>
<evidence type="ECO:0000256" key="2">
    <source>
        <dbReference type="ARBA" id="ARBA00011245"/>
    </source>
</evidence>
<dbReference type="EMBL" id="ML996300">
    <property type="protein sequence ID" value="KAF2728016.1"/>
    <property type="molecule type" value="Genomic_DNA"/>
</dbReference>
<accession>A0A9P4QNC1</accession>
<sequence>MKGATVAKQGGPLEVSTDLEIPQPDDKQILIKSIYAAINPVEKFMVEWGLLVDSWPVVPGCEGSGIVLKVGKDAINPVTGALFKEGDEVCGCTRLGMKGYSPWQEQFLMDAAIAIPKPSNITLPQAATIGSGALTAFMGVFDGLRVPLLDPSHLPSPKNEWALVFGGASSVGKFAVQTLKAAGYKVATTASAKSTSLLQSLGADLVLDYNKPELEIIADLKTATSGKLNLAFDAVSVNNPLATSIFSALAPTTTGQRLYTTTNDWDPVPDASNGFTTKDIKLGPIGRPEAKELNERLSEFIPVIVGLIEGGKVRVGEFEVKGEGVEGLGGAWEWQKEGKGGSRKVLVRIGEV</sequence>
<dbReference type="Gene3D" id="3.40.50.720">
    <property type="entry name" value="NAD(P)-binding Rossmann-like Domain"/>
    <property type="match status" value="1"/>
</dbReference>
<dbReference type="SUPFAM" id="SSF50129">
    <property type="entry name" value="GroES-like"/>
    <property type="match status" value="1"/>
</dbReference>
<comment type="subunit">
    <text evidence="2">Monomer.</text>
</comment>
<dbReference type="InterPro" id="IPR020843">
    <property type="entry name" value="ER"/>
</dbReference>
<dbReference type="PANTHER" id="PTHR45348">
    <property type="entry name" value="HYPOTHETICAL OXIDOREDUCTASE (EUROFUNG)"/>
    <property type="match status" value="1"/>
</dbReference>
<dbReference type="InterPro" id="IPR047122">
    <property type="entry name" value="Trans-enoyl_RdTase-like"/>
</dbReference>
<dbReference type="InterPro" id="IPR011032">
    <property type="entry name" value="GroES-like_sf"/>
</dbReference>
<proteinExistence type="inferred from homology"/>
<organism evidence="5 6">
    <name type="scientific">Polyplosphaeria fusca</name>
    <dbReference type="NCBI Taxonomy" id="682080"/>
    <lineage>
        <taxon>Eukaryota</taxon>
        <taxon>Fungi</taxon>
        <taxon>Dikarya</taxon>
        <taxon>Ascomycota</taxon>
        <taxon>Pezizomycotina</taxon>
        <taxon>Dothideomycetes</taxon>
        <taxon>Pleosporomycetidae</taxon>
        <taxon>Pleosporales</taxon>
        <taxon>Tetraplosphaeriaceae</taxon>
        <taxon>Polyplosphaeria</taxon>
    </lineage>
</organism>
<gene>
    <name evidence="5" type="ORF">EJ04DRAFT_504803</name>
</gene>
<feature type="domain" description="Enoyl reductase (ER)" evidence="4">
    <location>
        <begin position="10"/>
        <end position="347"/>
    </location>
</feature>
<dbReference type="InterPro" id="IPR013149">
    <property type="entry name" value="ADH-like_C"/>
</dbReference>
<evidence type="ECO:0000256" key="1">
    <source>
        <dbReference type="ARBA" id="ARBA00008072"/>
    </source>
</evidence>
<keyword evidence="3" id="KW-0560">Oxidoreductase</keyword>
<keyword evidence="6" id="KW-1185">Reference proteome</keyword>
<evidence type="ECO:0000313" key="5">
    <source>
        <dbReference type="EMBL" id="KAF2728016.1"/>
    </source>
</evidence>
<dbReference type="GO" id="GO:0016651">
    <property type="term" value="F:oxidoreductase activity, acting on NAD(P)H"/>
    <property type="evidence" value="ECO:0007669"/>
    <property type="project" value="InterPro"/>
</dbReference>
<dbReference type="InterPro" id="IPR013154">
    <property type="entry name" value="ADH-like_N"/>
</dbReference>
<dbReference type="Pfam" id="PF08240">
    <property type="entry name" value="ADH_N"/>
    <property type="match status" value="1"/>
</dbReference>
<dbReference type="SUPFAM" id="SSF51735">
    <property type="entry name" value="NAD(P)-binding Rossmann-fold domains"/>
    <property type="match status" value="1"/>
</dbReference>
<dbReference type="PANTHER" id="PTHR45348:SF2">
    <property type="entry name" value="ZINC-TYPE ALCOHOL DEHYDROGENASE-LIKE PROTEIN C2E1P3.01"/>
    <property type="match status" value="1"/>
</dbReference>
<dbReference type="Pfam" id="PF00107">
    <property type="entry name" value="ADH_zinc_N"/>
    <property type="match status" value="1"/>
</dbReference>
<name>A0A9P4QNC1_9PLEO</name>
<evidence type="ECO:0000259" key="4">
    <source>
        <dbReference type="SMART" id="SM00829"/>
    </source>
</evidence>
<protein>
    <submittedName>
        <fullName evidence="5">GroES-like protein</fullName>
    </submittedName>
</protein>
<dbReference type="SMART" id="SM00829">
    <property type="entry name" value="PKS_ER"/>
    <property type="match status" value="1"/>
</dbReference>
<dbReference type="Proteomes" id="UP000799444">
    <property type="component" value="Unassembled WGS sequence"/>
</dbReference>
<evidence type="ECO:0000256" key="3">
    <source>
        <dbReference type="ARBA" id="ARBA00023002"/>
    </source>
</evidence>
<reference evidence="5" key="1">
    <citation type="journal article" date="2020" name="Stud. Mycol.">
        <title>101 Dothideomycetes genomes: a test case for predicting lifestyles and emergence of pathogens.</title>
        <authorList>
            <person name="Haridas S."/>
            <person name="Albert R."/>
            <person name="Binder M."/>
            <person name="Bloem J."/>
            <person name="Labutti K."/>
            <person name="Salamov A."/>
            <person name="Andreopoulos B."/>
            <person name="Baker S."/>
            <person name="Barry K."/>
            <person name="Bills G."/>
            <person name="Bluhm B."/>
            <person name="Cannon C."/>
            <person name="Castanera R."/>
            <person name="Culley D."/>
            <person name="Daum C."/>
            <person name="Ezra D."/>
            <person name="Gonzalez J."/>
            <person name="Henrissat B."/>
            <person name="Kuo A."/>
            <person name="Liang C."/>
            <person name="Lipzen A."/>
            <person name="Lutzoni F."/>
            <person name="Magnuson J."/>
            <person name="Mondo S."/>
            <person name="Nolan M."/>
            <person name="Ohm R."/>
            <person name="Pangilinan J."/>
            <person name="Park H.-J."/>
            <person name="Ramirez L."/>
            <person name="Alfaro M."/>
            <person name="Sun H."/>
            <person name="Tritt A."/>
            <person name="Yoshinaga Y."/>
            <person name="Zwiers L.-H."/>
            <person name="Turgeon B."/>
            <person name="Goodwin S."/>
            <person name="Spatafora J."/>
            <person name="Crous P."/>
            <person name="Grigoriev I."/>
        </authorList>
    </citation>
    <scope>NUCLEOTIDE SEQUENCE</scope>
    <source>
        <strain evidence="5">CBS 125425</strain>
    </source>
</reference>
<dbReference type="AlphaFoldDB" id="A0A9P4QNC1"/>
<dbReference type="InterPro" id="IPR036291">
    <property type="entry name" value="NAD(P)-bd_dom_sf"/>
</dbReference>
<dbReference type="CDD" id="cd08249">
    <property type="entry name" value="enoyl_reductase_like"/>
    <property type="match status" value="1"/>
</dbReference>
<comment type="similarity">
    <text evidence="1">Belongs to the zinc-containing alcohol dehydrogenase family.</text>
</comment>
<dbReference type="Gene3D" id="3.90.180.10">
    <property type="entry name" value="Medium-chain alcohol dehydrogenases, catalytic domain"/>
    <property type="match status" value="1"/>
</dbReference>
<comment type="caution">
    <text evidence="5">The sequence shown here is derived from an EMBL/GenBank/DDBJ whole genome shotgun (WGS) entry which is preliminary data.</text>
</comment>
<evidence type="ECO:0000313" key="6">
    <source>
        <dbReference type="Proteomes" id="UP000799444"/>
    </source>
</evidence>